<reference evidence="4" key="1">
    <citation type="submission" date="2021-02" db="EMBL/GenBank/DDBJ databases">
        <authorList>
            <person name="Dougan E. K."/>
            <person name="Rhodes N."/>
            <person name="Thang M."/>
            <person name="Chan C."/>
        </authorList>
    </citation>
    <scope>NUCLEOTIDE SEQUENCE</scope>
</reference>
<feature type="signal peptide" evidence="3">
    <location>
        <begin position="1"/>
        <end position="15"/>
    </location>
</feature>
<evidence type="ECO:0000313" key="5">
    <source>
        <dbReference type="Proteomes" id="UP000626109"/>
    </source>
</evidence>
<gene>
    <name evidence="4" type="ORF">PGLA2088_LOCUS15893</name>
</gene>
<feature type="compositionally biased region" description="Low complexity" evidence="1">
    <location>
        <begin position="43"/>
        <end position="110"/>
    </location>
</feature>
<feature type="non-terminal residue" evidence="4">
    <location>
        <position position="1"/>
    </location>
</feature>
<accession>A0A813J5U7</accession>
<feature type="transmembrane region" description="Helical" evidence="2">
    <location>
        <begin position="6"/>
        <end position="28"/>
    </location>
</feature>
<keyword evidence="3" id="KW-0732">Signal</keyword>
<dbReference type="AlphaFoldDB" id="A0A813J5U7"/>
<feature type="region of interest" description="Disordered" evidence="1">
    <location>
        <begin position="41"/>
        <end position="118"/>
    </location>
</feature>
<protein>
    <submittedName>
        <fullName evidence="4">Uncharacterized protein</fullName>
    </submittedName>
</protein>
<dbReference type="Proteomes" id="UP000626109">
    <property type="component" value="Unassembled WGS sequence"/>
</dbReference>
<feature type="chain" id="PRO_5032556040" evidence="3">
    <location>
        <begin position="16"/>
        <end position="198"/>
    </location>
</feature>
<evidence type="ECO:0000256" key="2">
    <source>
        <dbReference type="SAM" id="Phobius"/>
    </source>
</evidence>
<keyword evidence="2" id="KW-0472">Membrane</keyword>
<dbReference type="EMBL" id="CAJNNW010019889">
    <property type="protein sequence ID" value="CAE8665373.1"/>
    <property type="molecule type" value="Genomic_DNA"/>
</dbReference>
<comment type="caution">
    <text evidence="4">The sequence shown here is derived from an EMBL/GenBank/DDBJ whole genome shotgun (WGS) entry which is preliminary data.</text>
</comment>
<evidence type="ECO:0000256" key="3">
    <source>
        <dbReference type="SAM" id="SignalP"/>
    </source>
</evidence>
<evidence type="ECO:0000256" key="1">
    <source>
        <dbReference type="SAM" id="MobiDB-lite"/>
    </source>
</evidence>
<name>A0A813J5U7_POLGL</name>
<feature type="non-terminal residue" evidence="4">
    <location>
        <position position="198"/>
    </location>
</feature>
<evidence type="ECO:0000313" key="4">
    <source>
        <dbReference type="EMBL" id="CAE8665373.1"/>
    </source>
</evidence>
<organism evidence="4 5">
    <name type="scientific">Polarella glacialis</name>
    <name type="common">Dinoflagellate</name>
    <dbReference type="NCBI Taxonomy" id="89957"/>
    <lineage>
        <taxon>Eukaryota</taxon>
        <taxon>Sar</taxon>
        <taxon>Alveolata</taxon>
        <taxon>Dinophyceae</taxon>
        <taxon>Suessiales</taxon>
        <taxon>Suessiaceae</taxon>
        <taxon>Polarella</taxon>
    </lineage>
</organism>
<proteinExistence type="predicted"/>
<sequence length="198" mass="21918">LPLSIFLTIICGGQGFTPNIALGVSALLRPEGLARRWRQKFRSNSNINNKNNSSNNNNKNNYNNNKNNNYNNNDNNNNYNYNNNDNNYNNNHNNDNNNNESNNSNSNNNSCHGEHLSESECMSGMQELGVSENRARSTWSSGNVVGPEGLVRTKVSAVLKNWITTYSGNFVGLMIISLLANLAQLPAVPAVVELAQQK</sequence>
<keyword evidence="2" id="KW-1133">Transmembrane helix</keyword>
<keyword evidence="2" id="KW-0812">Transmembrane</keyword>